<keyword evidence="3 8" id="KW-0378">Hydrolase</keyword>
<dbReference type="GO" id="GO:0045493">
    <property type="term" value="P:xylan catabolic process"/>
    <property type="evidence" value="ECO:0007669"/>
    <property type="project" value="UniProtKB-KW"/>
</dbReference>
<evidence type="ECO:0000256" key="5">
    <source>
        <dbReference type="ARBA" id="ARBA00023295"/>
    </source>
</evidence>
<dbReference type="EMBL" id="FLUM01000003">
    <property type="protein sequence ID" value="SBW03737.1"/>
    <property type="molecule type" value="Genomic_DNA"/>
</dbReference>
<evidence type="ECO:0000256" key="2">
    <source>
        <dbReference type="ARBA" id="ARBA00022651"/>
    </source>
</evidence>
<feature type="site" description="Important for catalytic activity, responsible for pKa modulation of the active site Glu and correct orientation of both the proton donor and substrate" evidence="7">
    <location>
        <position position="149"/>
    </location>
</feature>
<dbReference type="PANTHER" id="PTHR43772:SF2">
    <property type="entry name" value="PUTATIVE (AFU_ORTHOLOGUE AFUA_2G04480)-RELATED"/>
    <property type="match status" value="1"/>
</dbReference>
<dbReference type="SUPFAM" id="SSF75005">
    <property type="entry name" value="Arabinanase/levansucrase/invertase"/>
    <property type="match status" value="1"/>
</dbReference>
<evidence type="ECO:0000256" key="6">
    <source>
        <dbReference type="PIRSR" id="PIRSR606710-1"/>
    </source>
</evidence>
<dbReference type="AlphaFoldDB" id="A0A212JWG1"/>
<evidence type="ECO:0000313" key="9">
    <source>
        <dbReference type="EMBL" id="SBW03737.1"/>
    </source>
</evidence>
<feature type="active site" description="Proton donor" evidence="6">
    <location>
        <position position="209"/>
    </location>
</feature>
<evidence type="ECO:0008006" key="10">
    <source>
        <dbReference type="Google" id="ProtNLM"/>
    </source>
</evidence>
<reference evidence="9" key="1">
    <citation type="submission" date="2016-04" db="EMBL/GenBank/DDBJ databases">
        <authorList>
            <person name="Evans L.H."/>
            <person name="Alamgir A."/>
            <person name="Owens N."/>
            <person name="Weber N.D."/>
            <person name="Virtaneva K."/>
            <person name="Barbian K."/>
            <person name="Babar A."/>
            <person name="Rosenke K."/>
        </authorList>
    </citation>
    <scope>NUCLEOTIDE SEQUENCE</scope>
    <source>
        <strain evidence="9">86-1</strain>
    </source>
</reference>
<keyword evidence="2" id="KW-0624">Polysaccharide degradation</keyword>
<dbReference type="Pfam" id="PF04616">
    <property type="entry name" value="Glyco_hydro_43"/>
    <property type="match status" value="1"/>
</dbReference>
<proteinExistence type="inferred from homology"/>
<dbReference type="GO" id="GO:0004553">
    <property type="term" value="F:hydrolase activity, hydrolyzing O-glycosyl compounds"/>
    <property type="evidence" value="ECO:0007669"/>
    <property type="project" value="InterPro"/>
</dbReference>
<dbReference type="InterPro" id="IPR023296">
    <property type="entry name" value="Glyco_hydro_beta-prop_sf"/>
</dbReference>
<keyword evidence="2" id="KW-0858">Xylan degradation</keyword>
<organism evidence="9">
    <name type="scientific">uncultured Dysgonomonas sp</name>
    <dbReference type="NCBI Taxonomy" id="206096"/>
    <lineage>
        <taxon>Bacteria</taxon>
        <taxon>Pseudomonadati</taxon>
        <taxon>Bacteroidota</taxon>
        <taxon>Bacteroidia</taxon>
        <taxon>Bacteroidales</taxon>
        <taxon>Dysgonomonadaceae</taxon>
        <taxon>Dysgonomonas</taxon>
        <taxon>environmental samples</taxon>
    </lineage>
</organism>
<protein>
    <recommendedName>
        <fullName evidence="10">1,4-beta-xylanase</fullName>
    </recommendedName>
</protein>
<dbReference type="Gene3D" id="2.115.10.20">
    <property type="entry name" value="Glycosyl hydrolase domain, family 43"/>
    <property type="match status" value="1"/>
</dbReference>
<dbReference type="PANTHER" id="PTHR43772">
    <property type="entry name" value="ENDO-1,4-BETA-XYLANASE"/>
    <property type="match status" value="1"/>
</dbReference>
<sequence length="327" mass="37482">MKNEERSDKMKILNFLIAALFSFGFASCQNNGNVKQDKIEAISLGDPFIMLHENIYYAYGTQAKEGIEVYTSADLVHWKKAGSLALHQKDSWGERWFWAPEVYYIKEKNKFFMYYSADEHICVAVADSPFGPFVQDEKQPMIADEKCIDNSLFIDDDGKPYLYFDRFNDGLNIWVAELEDDLKTIKLPTLTKCINVSQSWEEVHPRVNEGAFVTKHEGVYYLTYSGNSYESPFYGVGYATATSPMGPWTKYDKNPILQKPDSLVGVGHSAMFKDKEGQLRIVFHAHNNQEKIHPRHMYIASVRFTNEATPVMQVYGDILKPVVVTLE</sequence>
<feature type="active site" description="Proton acceptor" evidence="6">
    <location>
        <position position="46"/>
    </location>
</feature>
<evidence type="ECO:0000256" key="7">
    <source>
        <dbReference type="PIRSR" id="PIRSR606710-2"/>
    </source>
</evidence>
<dbReference type="PROSITE" id="PS51257">
    <property type="entry name" value="PROKAR_LIPOPROTEIN"/>
    <property type="match status" value="1"/>
</dbReference>
<accession>A0A212JWG1</accession>
<name>A0A212JWG1_9BACT</name>
<evidence type="ECO:0000256" key="4">
    <source>
        <dbReference type="ARBA" id="ARBA00023277"/>
    </source>
</evidence>
<dbReference type="InterPro" id="IPR006710">
    <property type="entry name" value="Glyco_hydro_43"/>
</dbReference>
<evidence type="ECO:0000256" key="3">
    <source>
        <dbReference type="ARBA" id="ARBA00022801"/>
    </source>
</evidence>
<keyword evidence="5 8" id="KW-0326">Glycosidase</keyword>
<keyword evidence="4" id="KW-0119">Carbohydrate metabolism</keyword>
<dbReference type="CDD" id="cd08991">
    <property type="entry name" value="GH43_HoAraf43-like"/>
    <property type="match status" value="1"/>
</dbReference>
<comment type="similarity">
    <text evidence="1 8">Belongs to the glycosyl hydrolase 43 family.</text>
</comment>
<evidence type="ECO:0000256" key="1">
    <source>
        <dbReference type="ARBA" id="ARBA00009865"/>
    </source>
</evidence>
<evidence type="ECO:0000256" key="8">
    <source>
        <dbReference type="RuleBase" id="RU361187"/>
    </source>
</evidence>
<gene>
    <name evidence="9" type="ORF">KL86DYS1_30655</name>
</gene>
<dbReference type="InterPro" id="IPR052176">
    <property type="entry name" value="Glycosyl_Hydrlase_43_Enz"/>
</dbReference>